<evidence type="ECO:0000256" key="2">
    <source>
        <dbReference type="ARBA" id="ARBA00022694"/>
    </source>
</evidence>
<dbReference type="Gene3D" id="3.30.420.10">
    <property type="entry name" value="Ribonuclease H-like superfamily/Ribonuclease H"/>
    <property type="match status" value="1"/>
</dbReference>
<evidence type="ECO:0000256" key="6">
    <source>
        <dbReference type="HAMAP-Rule" id="MF_01899"/>
    </source>
</evidence>
<dbReference type="AlphaFoldDB" id="A0A2M8J3W7"/>
<comment type="function">
    <text evidence="6">Exonuclease involved in the 3' processing of various precursor tRNAs. Initiates hydrolysis at the 3'-terminus of an RNA molecule and releases 5'-mononucleotides.</text>
</comment>
<comment type="caution">
    <text evidence="8">The sequence shown here is derived from an EMBL/GenBank/DDBJ whole genome shotgun (WGS) entry which is preliminary data.</text>
</comment>
<dbReference type="CDD" id="cd06142">
    <property type="entry name" value="RNaseD_exo"/>
    <property type="match status" value="1"/>
</dbReference>
<dbReference type="EC" id="3.1.13.5" evidence="6"/>
<dbReference type="HAMAP" id="MF_01899">
    <property type="entry name" value="RNase_D"/>
    <property type="match status" value="1"/>
</dbReference>
<dbReference type="InterPro" id="IPR010997">
    <property type="entry name" value="HRDC-like_sf"/>
</dbReference>
<keyword evidence="3 6" id="KW-0540">Nuclease</keyword>
<dbReference type="EMBL" id="PGTB01000014">
    <property type="protein sequence ID" value="PJE37466.1"/>
    <property type="molecule type" value="Genomic_DNA"/>
</dbReference>
<sequence length="385" mass="42710">MKTLTTTDELAAFCAAAAEAPYVTVDTEFLRERTYYSKLCLVQLALPGEGDDNAVLVDPLAGELSLDPLYQLFRNRDVVKVFHAARQDLEIFWVDAQVFPEPLFDTQVAAMVCGFGEQVGYETLVRKIARASVDKTSRFTDWSRRPLSEAQKAYALADVTHLRKIYEYLNAELEKSNRKRWVEEELQTLTNPATYSVLPHEAWQRVKTRTNSPRFLAVVRELAAFRESHAQEANVPRSRVYKDDALLELASAKPRQPADLGGLRLLLREARRGPIADGILAAVERGLNCPPDELPKPDRSRERLQVNPALADLLRVLLKAKAESSDVAPRLIASSADLDAIAAGERDLPALSGWRREVFGDDALKLCDGKIALAANGSSVVTVGL</sequence>
<dbReference type="InterPro" id="IPR012337">
    <property type="entry name" value="RNaseH-like_sf"/>
</dbReference>
<dbReference type="InterPro" id="IPR036397">
    <property type="entry name" value="RNaseH_sf"/>
</dbReference>
<evidence type="ECO:0000256" key="4">
    <source>
        <dbReference type="ARBA" id="ARBA00022801"/>
    </source>
</evidence>
<dbReference type="InterPro" id="IPR002121">
    <property type="entry name" value="HRDC_dom"/>
</dbReference>
<evidence type="ECO:0000256" key="1">
    <source>
        <dbReference type="ARBA" id="ARBA00022490"/>
    </source>
</evidence>
<keyword evidence="1 6" id="KW-0963">Cytoplasm</keyword>
<gene>
    <name evidence="6 8" type="primary">rnd</name>
    <name evidence="8" type="ORF">CVM52_06785</name>
</gene>
<dbReference type="InterPro" id="IPR044876">
    <property type="entry name" value="HRDC_dom_sf"/>
</dbReference>
<dbReference type="OrthoDB" id="9800549at2"/>
<evidence type="ECO:0000313" key="8">
    <source>
        <dbReference type="EMBL" id="PJE37466.1"/>
    </source>
</evidence>
<dbReference type="PANTHER" id="PTHR47649:SF1">
    <property type="entry name" value="RIBONUCLEASE D"/>
    <property type="match status" value="1"/>
</dbReference>
<evidence type="ECO:0000256" key="3">
    <source>
        <dbReference type="ARBA" id="ARBA00022722"/>
    </source>
</evidence>
<evidence type="ECO:0000313" key="9">
    <source>
        <dbReference type="Proteomes" id="UP000231553"/>
    </source>
</evidence>
<dbReference type="GO" id="GO:0003676">
    <property type="term" value="F:nucleic acid binding"/>
    <property type="evidence" value="ECO:0007669"/>
    <property type="project" value="InterPro"/>
</dbReference>
<name>A0A2M8J3W7_9RHOB</name>
<dbReference type="PANTHER" id="PTHR47649">
    <property type="entry name" value="RIBONUCLEASE D"/>
    <property type="match status" value="1"/>
</dbReference>
<comment type="subcellular location">
    <subcellularLocation>
        <location evidence="6">Cytoplasm</location>
    </subcellularLocation>
</comment>
<dbReference type="SUPFAM" id="SSF53098">
    <property type="entry name" value="Ribonuclease H-like"/>
    <property type="match status" value="1"/>
</dbReference>
<comment type="cofactor">
    <cofactor evidence="6">
        <name>a divalent metal cation</name>
        <dbReference type="ChEBI" id="CHEBI:60240"/>
    </cofactor>
</comment>
<dbReference type="GO" id="GO:0033890">
    <property type="term" value="F:ribonuclease D activity"/>
    <property type="evidence" value="ECO:0007669"/>
    <property type="project" value="UniProtKB-UniRule"/>
</dbReference>
<dbReference type="GO" id="GO:0000166">
    <property type="term" value="F:nucleotide binding"/>
    <property type="evidence" value="ECO:0007669"/>
    <property type="project" value="InterPro"/>
</dbReference>
<dbReference type="RefSeq" id="WP_100161755.1">
    <property type="nucleotide sequence ID" value="NZ_PGTB01000014.1"/>
</dbReference>
<feature type="domain" description="HRDC" evidence="7">
    <location>
        <begin position="212"/>
        <end position="293"/>
    </location>
</feature>
<dbReference type="SUPFAM" id="SSF47819">
    <property type="entry name" value="HRDC-like"/>
    <property type="match status" value="2"/>
</dbReference>
<dbReference type="GO" id="GO:0005737">
    <property type="term" value="C:cytoplasm"/>
    <property type="evidence" value="ECO:0007669"/>
    <property type="project" value="UniProtKB-SubCell"/>
</dbReference>
<organism evidence="8 9">
    <name type="scientific">Pseudooceanicola lipolyticus</name>
    <dbReference type="NCBI Taxonomy" id="2029104"/>
    <lineage>
        <taxon>Bacteria</taxon>
        <taxon>Pseudomonadati</taxon>
        <taxon>Pseudomonadota</taxon>
        <taxon>Alphaproteobacteria</taxon>
        <taxon>Rhodobacterales</taxon>
        <taxon>Paracoccaceae</taxon>
        <taxon>Pseudooceanicola</taxon>
    </lineage>
</organism>
<dbReference type="Pfam" id="PF01612">
    <property type="entry name" value="DNA_pol_A_exo1"/>
    <property type="match status" value="1"/>
</dbReference>
<dbReference type="Proteomes" id="UP000231553">
    <property type="component" value="Unassembled WGS sequence"/>
</dbReference>
<keyword evidence="9" id="KW-1185">Reference proteome</keyword>
<keyword evidence="2 6" id="KW-0819">tRNA processing</keyword>
<evidence type="ECO:0000259" key="7">
    <source>
        <dbReference type="PROSITE" id="PS50967"/>
    </source>
</evidence>
<dbReference type="GO" id="GO:0008408">
    <property type="term" value="F:3'-5' exonuclease activity"/>
    <property type="evidence" value="ECO:0007669"/>
    <property type="project" value="InterPro"/>
</dbReference>
<dbReference type="Gene3D" id="1.10.150.80">
    <property type="entry name" value="HRDC domain"/>
    <property type="match status" value="1"/>
</dbReference>
<accession>A0A2M8J3W7</accession>
<dbReference type="InterPro" id="IPR051086">
    <property type="entry name" value="RNase_D-like"/>
</dbReference>
<dbReference type="NCBIfam" id="TIGR01388">
    <property type="entry name" value="rnd"/>
    <property type="match status" value="1"/>
</dbReference>
<dbReference type="Pfam" id="PF00570">
    <property type="entry name" value="HRDC"/>
    <property type="match status" value="1"/>
</dbReference>
<dbReference type="InterPro" id="IPR006292">
    <property type="entry name" value="RNase_D"/>
</dbReference>
<comment type="catalytic activity">
    <reaction evidence="6">
        <text>Exonucleolytic cleavage that removes extra residues from the 3'-terminus of tRNA to produce 5'-mononucleotides.</text>
        <dbReference type="EC" id="3.1.13.5"/>
    </reaction>
</comment>
<reference evidence="8 9" key="1">
    <citation type="journal article" date="2018" name="Int. J. Syst. Evol. Microbiol.">
        <title>Pseudooceanicola lipolyticus sp. nov., a marine alphaproteobacterium, reclassification of Oceanicola flagellatus as Pseudooceanicola flagellatus comb. nov. and emended description of the genus Pseudooceanicola.</title>
        <authorList>
            <person name="Huang M.-M."/>
            <person name="Guo L.-L."/>
            <person name="Wu Y.-H."/>
            <person name="Lai Q.-L."/>
            <person name="Shao Z.-Z."/>
            <person name="Wang C.-S."/>
            <person name="Wu M."/>
            <person name="Xu X.-W."/>
        </authorList>
    </citation>
    <scope>NUCLEOTIDE SEQUENCE [LARGE SCALE GENOMIC DNA]</scope>
    <source>
        <strain evidence="8 9">157</strain>
    </source>
</reference>
<dbReference type="PROSITE" id="PS50967">
    <property type="entry name" value="HRDC"/>
    <property type="match status" value="1"/>
</dbReference>
<proteinExistence type="inferred from homology"/>
<protein>
    <recommendedName>
        <fullName evidence="6">Ribonuclease D</fullName>
        <shortName evidence="6">RNase D</shortName>
        <ecNumber evidence="6">3.1.13.5</ecNumber>
    </recommendedName>
</protein>
<keyword evidence="4 6" id="KW-0378">Hydrolase</keyword>
<comment type="similarity">
    <text evidence="6">Belongs to the RNase D family.</text>
</comment>
<dbReference type="InterPro" id="IPR002562">
    <property type="entry name" value="3'-5'_exonuclease_dom"/>
</dbReference>
<evidence type="ECO:0000256" key="5">
    <source>
        <dbReference type="ARBA" id="ARBA00022839"/>
    </source>
</evidence>
<dbReference type="GO" id="GO:0042780">
    <property type="term" value="P:tRNA 3'-end processing"/>
    <property type="evidence" value="ECO:0007669"/>
    <property type="project" value="UniProtKB-UniRule"/>
</dbReference>
<dbReference type="SMART" id="SM00474">
    <property type="entry name" value="35EXOc"/>
    <property type="match status" value="1"/>
</dbReference>
<keyword evidence="5 6" id="KW-0269">Exonuclease</keyword>